<protein>
    <recommendedName>
        <fullName evidence="2">GYF domain-containing protein</fullName>
    </recommendedName>
</protein>
<sequence length="157" mass="16641">MIPRMAYTIQHQTKKLGPYDLGQVRAMAEAGEVSGADLVWKEGSSVPTTVAVLLQGAEGEASPDVESSATSPPVFKKGAALTSFYLAALGLIPGIGIFCAIPAIFFGLKGLKDTKADPQSRERMHALVGVFVGGFLTLMYALVITFVFMKMMKPAGE</sequence>
<accession>A0A366HLA3</accession>
<evidence type="ECO:0000313" key="3">
    <source>
        <dbReference type="EMBL" id="RBP43644.1"/>
    </source>
</evidence>
<organism evidence="3 4">
    <name type="scientific">Roseimicrobium gellanilyticum</name>
    <dbReference type="NCBI Taxonomy" id="748857"/>
    <lineage>
        <taxon>Bacteria</taxon>
        <taxon>Pseudomonadati</taxon>
        <taxon>Verrucomicrobiota</taxon>
        <taxon>Verrucomicrobiia</taxon>
        <taxon>Verrucomicrobiales</taxon>
        <taxon>Verrucomicrobiaceae</taxon>
        <taxon>Roseimicrobium</taxon>
    </lineage>
</organism>
<keyword evidence="4" id="KW-1185">Reference proteome</keyword>
<feature type="transmembrane region" description="Helical" evidence="1">
    <location>
        <begin position="84"/>
        <end position="106"/>
    </location>
</feature>
<dbReference type="Pfam" id="PF14237">
    <property type="entry name" value="GYF_2"/>
    <property type="match status" value="1"/>
</dbReference>
<name>A0A366HLA3_9BACT</name>
<reference evidence="3 4" key="1">
    <citation type="submission" date="2018-06" db="EMBL/GenBank/DDBJ databases">
        <title>Genomic Encyclopedia of Type Strains, Phase IV (KMG-IV): sequencing the most valuable type-strain genomes for metagenomic binning, comparative biology and taxonomic classification.</title>
        <authorList>
            <person name="Goeker M."/>
        </authorList>
    </citation>
    <scope>NUCLEOTIDE SEQUENCE [LARGE SCALE GENOMIC DNA]</scope>
    <source>
        <strain evidence="3 4">DSM 25532</strain>
    </source>
</reference>
<gene>
    <name evidence="3" type="ORF">DES53_10542</name>
</gene>
<keyword evidence="1" id="KW-0812">Transmembrane</keyword>
<keyword evidence="1" id="KW-1133">Transmembrane helix</keyword>
<evidence type="ECO:0000313" key="4">
    <source>
        <dbReference type="Proteomes" id="UP000253426"/>
    </source>
</evidence>
<dbReference type="EMBL" id="QNRR01000005">
    <property type="protein sequence ID" value="RBP43644.1"/>
    <property type="molecule type" value="Genomic_DNA"/>
</dbReference>
<proteinExistence type="predicted"/>
<dbReference type="AlphaFoldDB" id="A0A366HLA3"/>
<evidence type="ECO:0000256" key="1">
    <source>
        <dbReference type="SAM" id="Phobius"/>
    </source>
</evidence>
<dbReference type="InterPro" id="IPR025640">
    <property type="entry name" value="GYF_2"/>
</dbReference>
<comment type="caution">
    <text evidence="3">The sequence shown here is derived from an EMBL/GenBank/DDBJ whole genome shotgun (WGS) entry which is preliminary data.</text>
</comment>
<evidence type="ECO:0000259" key="2">
    <source>
        <dbReference type="Pfam" id="PF14237"/>
    </source>
</evidence>
<dbReference type="Proteomes" id="UP000253426">
    <property type="component" value="Unassembled WGS sequence"/>
</dbReference>
<keyword evidence="1" id="KW-0472">Membrane</keyword>
<feature type="transmembrane region" description="Helical" evidence="1">
    <location>
        <begin position="126"/>
        <end position="149"/>
    </location>
</feature>
<feature type="domain" description="GYF" evidence="2">
    <location>
        <begin position="10"/>
        <end position="44"/>
    </location>
</feature>